<dbReference type="AlphaFoldDB" id="D2UAN0"/>
<dbReference type="Pfam" id="PF00589">
    <property type="entry name" value="Phage_integrase"/>
    <property type="match status" value="1"/>
</dbReference>
<sequence length="347" mass="39193">MYPHCTNRMGLHQVALIEKRGKKWRALVRLKGHPTASKTFNGRKAAEDWARAAEDALRGGTALPQESITLSALIDRYVKEMSKFRPVSATKRGNLKRWEESLGDREVASLTGQDILTHIGQRKAGPATMTMELGFLGEVLAAGRSLWGMTIPDVVASSRPVLRRAGAIAKPVERDRRPTGKELDDLAAFFRFNLGAIPMRDLIPFAIDSAMRMGEIVALRWEDYRSGDKPTIQIRDRKDPMDKRGNNQWVPLLGQTVEIIERQQRAGPLIFPYKPDSIGAAFRRACMRLQIEDLHFHDLRHEGASRLFERGYSIPEVAIVTGHRDWKSLKRYTNLTPESLHRDPKAG</sequence>
<dbReference type="PROSITE" id="PS51898">
    <property type="entry name" value="TYR_RECOMBINASE"/>
    <property type="match status" value="1"/>
</dbReference>
<dbReference type="GO" id="GO:0003677">
    <property type="term" value="F:DNA binding"/>
    <property type="evidence" value="ECO:0007669"/>
    <property type="project" value="InterPro"/>
</dbReference>
<evidence type="ECO:0000256" key="2">
    <source>
        <dbReference type="ARBA" id="ARBA00023172"/>
    </source>
</evidence>
<dbReference type="Gene3D" id="1.10.443.10">
    <property type="entry name" value="Intergrase catalytic core"/>
    <property type="match status" value="1"/>
</dbReference>
<keyword evidence="2" id="KW-0233">DNA recombination</keyword>
<keyword evidence="1" id="KW-0229">DNA integration</keyword>
<protein>
    <submittedName>
        <fullName evidence="4">Putative phage integrase protein</fullName>
    </submittedName>
</protein>
<dbReference type="CDD" id="cd00796">
    <property type="entry name" value="INT_Rci_Hp1_C"/>
    <property type="match status" value="1"/>
</dbReference>
<dbReference type="PANTHER" id="PTHR30349:SF94">
    <property type="entry name" value="INTEGRASE_RECOMBINASE HI_1414-RELATED"/>
    <property type="match status" value="1"/>
</dbReference>
<reference evidence="4 5" key="1">
    <citation type="journal article" date="2009" name="BMC Genomics">
        <title>The complete genome sequence of Xanthomonas albilineans provides new insights into the reductive genome evolution of the xylem-limited Xanthomonadaceae.</title>
        <authorList>
            <person name="Pieretti I."/>
            <person name="Royer M."/>
            <person name="Barbe V."/>
            <person name="Carrere S."/>
            <person name="Koebnik R."/>
            <person name="Cociancich S."/>
            <person name="Couloux A."/>
            <person name="Darrasse A."/>
            <person name="Gouzy J."/>
            <person name="Jacques M.A."/>
            <person name="Lauber E."/>
            <person name="Manceau C."/>
            <person name="Mangenot S."/>
            <person name="Poussier S."/>
            <person name="Segurens B."/>
            <person name="Szurek B."/>
            <person name="Verdier V."/>
            <person name="Arlat M."/>
            <person name="Rott P."/>
        </authorList>
    </citation>
    <scope>NUCLEOTIDE SEQUENCE [LARGE SCALE GENOMIC DNA]</scope>
    <source>
        <strain evidence="5">GPE PC73 / CFBP 7063</strain>
    </source>
</reference>
<dbReference type="eggNOG" id="COG0582">
    <property type="taxonomic scope" value="Bacteria"/>
</dbReference>
<dbReference type="InterPro" id="IPR050090">
    <property type="entry name" value="Tyrosine_recombinase_XerCD"/>
</dbReference>
<evidence type="ECO:0000313" key="4">
    <source>
        <dbReference type="EMBL" id="CBA14787.1"/>
    </source>
</evidence>
<evidence type="ECO:0000313" key="5">
    <source>
        <dbReference type="Proteomes" id="UP000001890"/>
    </source>
</evidence>
<dbReference type="InterPro" id="IPR011010">
    <property type="entry name" value="DNA_brk_join_enz"/>
</dbReference>
<dbReference type="EMBL" id="FP565176">
    <property type="protein sequence ID" value="CBA14787.1"/>
    <property type="molecule type" value="Genomic_DNA"/>
</dbReference>
<dbReference type="InterPro" id="IPR002104">
    <property type="entry name" value="Integrase_catalytic"/>
</dbReference>
<dbReference type="Proteomes" id="UP000001890">
    <property type="component" value="Chromosome"/>
</dbReference>
<accession>D2UAN0</accession>
<proteinExistence type="predicted"/>
<evidence type="ECO:0000259" key="3">
    <source>
        <dbReference type="PROSITE" id="PS51898"/>
    </source>
</evidence>
<dbReference type="SUPFAM" id="SSF56349">
    <property type="entry name" value="DNA breaking-rejoining enzymes"/>
    <property type="match status" value="1"/>
</dbReference>
<feature type="domain" description="Tyr recombinase" evidence="3">
    <location>
        <begin position="176"/>
        <end position="345"/>
    </location>
</feature>
<dbReference type="STRING" id="380358.XALC_0242"/>
<gene>
    <name evidence="4" type="ordered locus">XALc_0242</name>
</gene>
<dbReference type="PANTHER" id="PTHR30349">
    <property type="entry name" value="PHAGE INTEGRASE-RELATED"/>
    <property type="match status" value="1"/>
</dbReference>
<dbReference type="GO" id="GO:0006310">
    <property type="term" value="P:DNA recombination"/>
    <property type="evidence" value="ECO:0007669"/>
    <property type="project" value="UniProtKB-KW"/>
</dbReference>
<dbReference type="GO" id="GO:0015074">
    <property type="term" value="P:DNA integration"/>
    <property type="evidence" value="ECO:0007669"/>
    <property type="project" value="UniProtKB-KW"/>
</dbReference>
<name>D2UAN0_XANAP</name>
<keyword evidence="5" id="KW-1185">Reference proteome</keyword>
<dbReference type="KEGG" id="xal:XALC_0242"/>
<dbReference type="OrthoDB" id="9057547at2"/>
<evidence type="ECO:0000256" key="1">
    <source>
        <dbReference type="ARBA" id="ARBA00022908"/>
    </source>
</evidence>
<organism evidence="4 5">
    <name type="scientific">Xanthomonas albilineans (strain GPE PC73 / CFBP 7063)</name>
    <dbReference type="NCBI Taxonomy" id="380358"/>
    <lineage>
        <taxon>Bacteria</taxon>
        <taxon>Pseudomonadati</taxon>
        <taxon>Pseudomonadota</taxon>
        <taxon>Gammaproteobacteria</taxon>
        <taxon>Lysobacterales</taxon>
        <taxon>Lysobacteraceae</taxon>
        <taxon>Xanthomonas</taxon>
    </lineage>
</organism>
<dbReference type="InterPro" id="IPR013762">
    <property type="entry name" value="Integrase-like_cat_sf"/>
</dbReference>